<organism evidence="10 11">
    <name type="scientific">Desulfarculus baarsii (strain ATCC 33931 / DSM 2075 / LMG 7858 / VKM B-1802 / 2st14)</name>
    <dbReference type="NCBI Taxonomy" id="644282"/>
    <lineage>
        <taxon>Bacteria</taxon>
        <taxon>Pseudomonadati</taxon>
        <taxon>Thermodesulfobacteriota</taxon>
        <taxon>Desulfarculia</taxon>
        <taxon>Desulfarculales</taxon>
        <taxon>Desulfarculaceae</taxon>
        <taxon>Desulfarculus</taxon>
    </lineage>
</organism>
<dbReference type="Proteomes" id="UP000009047">
    <property type="component" value="Chromosome"/>
</dbReference>
<dbReference type="GO" id="GO:0003824">
    <property type="term" value="F:catalytic activity"/>
    <property type="evidence" value="ECO:0007669"/>
    <property type="project" value="InterPro"/>
</dbReference>
<dbReference type="InterPro" id="IPR023404">
    <property type="entry name" value="rSAM_horseshoe"/>
</dbReference>
<dbReference type="InterPro" id="IPR006158">
    <property type="entry name" value="Cobalamin-bd"/>
</dbReference>
<dbReference type="SMART" id="SM00729">
    <property type="entry name" value="Elp3"/>
    <property type="match status" value="1"/>
</dbReference>
<dbReference type="InterPro" id="IPR006638">
    <property type="entry name" value="Elp3/MiaA/NifB-like_rSAM"/>
</dbReference>
<dbReference type="OrthoDB" id="9762608at2"/>
<dbReference type="InterPro" id="IPR007197">
    <property type="entry name" value="rSAM"/>
</dbReference>
<sequence length="556" mass="62646">MKIERVLLLNPPDPSLWADGRSGYSYFEPPLGLMYVFDYLRKNTSLTVKLVDLSIEMRFEGKSSLPALLDDLLADFRPDMVAIATLYYNSLHIFHALAGMIKQRAPQAVVVMGGHYPTHMTRECLADVNVDYAVLSEGELGLGGLIEALNAGRDPAQVEGLAFTRDGVLTRNARRNFWKGFAEAGRLSWEQVRFDHYFKDSRNVLHRVREAGELRIAAITASRGCPYHCAFCSSQNMWRGHWRRRRVALVIDEIRFLMDRHGVNTIVFNDENISVNRAWFLELLGELAKLGVTWISGGGLSVRSLDDPRVVDEMYRSGVGLFNLAFESTSDRTLRRIGKALTTEESARVIELVRQRGDGYVTGFFISGFPFETMADVRDNLDRAGALDIDWKCYYCFQPFPGAPLYEQCLQEGLIEAFDANYGENFHAPQLKHIDYTPQELFDENYRANLRFNFLANRNLALGSPAALEQARRDFTYVLDMAPTHVFAWLGLATIAQRQRRPDLAGQYLAKARHGLANDSFDWANYLQGFGMSLDAPADGPGGGWADHFVAAQGHA</sequence>
<dbReference type="SFLD" id="SFLDG01123">
    <property type="entry name" value="methyltransferase_(Class_B)"/>
    <property type="match status" value="1"/>
</dbReference>
<evidence type="ECO:0000256" key="5">
    <source>
        <dbReference type="ARBA" id="ARBA00022723"/>
    </source>
</evidence>
<evidence type="ECO:0000256" key="6">
    <source>
        <dbReference type="ARBA" id="ARBA00023004"/>
    </source>
</evidence>
<dbReference type="RefSeq" id="WP_013257856.1">
    <property type="nucleotide sequence ID" value="NC_014365.1"/>
</dbReference>
<dbReference type="Pfam" id="PF04055">
    <property type="entry name" value="Radical_SAM"/>
    <property type="match status" value="1"/>
</dbReference>
<keyword evidence="4" id="KW-0949">S-adenosyl-L-methionine</keyword>
<evidence type="ECO:0000259" key="8">
    <source>
        <dbReference type="PROSITE" id="PS51332"/>
    </source>
</evidence>
<protein>
    <submittedName>
        <fullName evidence="10">Radical SAM domain protein</fullName>
    </submittedName>
</protein>
<dbReference type="PROSITE" id="PS51918">
    <property type="entry name" value="RADICAL_SAM"/>
    <property type="match status" value="1"/>
</dbReference>
<dbReference type="Gene3D" id="3.40.50.280">
    <property type="entry name" value="Cobalamin-binding domain"/>
    <property type="match status" value="1"/>
</dbReference>
<comment type="cofactor">
    <cofactor evidence="1">
        <name>[4Fe-4S] cluster</name>
        <dbReference type="ChEBI" id="CHEBI:49883"/>
    </cofactor>
</comment>
<keyword evidence="7" id="KW-0411">Iron-sulfur</keyword>
<dbReference type="SUPFAM" id="SSF102114">
    <property type="entry name" value="Radical SAM enzymes"/>
    <property type="match status" value="1"/>
</dbReference>
<dbReference type="GO" id="GO:0046872">
    <property type="term" value="F:metal ion binding"/>
    <property type="evidence" value="ECO:0007669"/>
    <property type="project" value="UniProtKB-KW"/>
</dbReference>
<dbReference type="GO" id="GO:0031419">
    <property type="term" value="F:cobalamin binding"/>
    <property type="evidence" value="ECO:0007669"/>
    <property type="project" value="InterPro"/>
</dbReference>
<evidence type="ECO:0000313" key="11">
    <source>
        <dbReference type="Proteomes" id="UP000009047"/>
    </source>
</evidence>
<dbReference type="InterPro" id="IPR058240">
    <property type="entry name" value="rSAM_sf"/>
</dbReference>
<dbReference type="eggNOG" id="COG3063">
    <property type="taxonomic scope" value="Bacteria"/>
</dbReference>
<keyword evidence="2" id="KW-0489">Methyltransferase</keyword>
<keyword evidence="11" id="KW-1185">Reference proteome</keyword>
<dbReference type="PANTHER" id="PTHR43409:SF7">
    <property type="entry name" value="BLL1977 PROTEIN"/>
    <property type="match status" value="1"/>
</dbReference>
<evidence type="ECO:0000256" key="2">
    <source>
        <dbReference type="ARBA" id="ARBA00022603"/>
    </source>
</evidence>
<evidence type="ECO:0000256" key="7">
    <source>
        <dbReference type="ARBA" id="ARBA00023014"/>
    </source>
</evidence>
<proteinExistence type="predicted"/>
<reference evidence="10 11" key="1">
    <citation type="journal article" date="2010" name="Stand. Genomic Sci.">
        <title>Complete genome sequence of Desulfarculus baarsii type strain (2st14).</title>
        <authorList>
            <person name="Sun H."/>
            <person name="Spring S."/>
            <person name="Lapidus A."/>
            <person name="Davenport K."/>
            <person name="Del Rio T.G."/>
            <person name="Tice H."/>
            <person name="Nolan M."/>
            <person name="Copeland A."/>
            <person name="Cheng J.F."/>
            <person name="Lucas S."/>
            <person name="Tapia R."/>
            <person name="Goodwin L."/>
            <person name="Pitluck S."/>
            <person name="Ivanova N."/>
            <person name="Pagani I."/>
            <person name="Mavromatis K."/>
            <person name="Ovchinnikova G."/>
            <person name="Pati A."/>
            <person name="Chen A."/>
            <person name="Palaniappan K."/>
            <person name="Hauser L."/>
            <person name="Chang Y.J."/>
            <person name="Jeffries C.D."/>
            <person name="Detter J.C."/>
            <person name="Han C."/>
            <person name="Rohde M."/>
            <person name="Brambilla E."/>
            <person name="Goker M."/>
            <person name="Woyke T."/>
            <person name="Bristow J."/>
            <person name="Eisen J.A."/>
            <person name="Markowitz V."/>
            <person name="Hugenholtz P."/>
            <person name="Kyrpides N.C."/>
            <person name="Klenk H.P."/>
            <person name="Land M."/>
        </authorList>
    </citation>
    <scope>NUCLEOTIDE SEQUENCE [LARGE SCALE GENOMIC DNA]</scope>
    <source>
        <strain evidence="11">ATCC 33931 / DSM 2075 / LMG 7858 / VKM B-1802 / 2st14</strain>
    </source>
</reference>
<dbReference type="Pfam" id="PF02310">
    <property type="entry name" value="B12-binding"/>
    <property type="match status" value="1"/>
</dbReference>
<gene>
    <name evidence="10" type="ordered locus">Deba_1034</name>
</gene>
<dbReference type="STRING" id="644282.Deba_1034"/>
<evidence type="ECO:0000256" key="4">
    <source>
        <dbReference type="ARBA" id="ARBA00022691"/>
    </source>
</evidence>
<dbReference type="CDD" id="cd02068">
    <property type="entry name" value="radical_SAM_B12_BD"/>
    <property type="match status" value="1"/>
</dbReference>
<dbReference type="PROSITE" id="PS51332">
    <property type="entry name" value="B12_BINDING"/>
    <property type="match status" value="1"/>
</dbReference>
<keyword evidence="5" id="KW-0479">Metal-binding</keyword>
<name>E1QFR6_DESB2</name>
<evidence type="ECO:0000256" key="3">
    <source>
        <dbReference type="ARBA" id="ARBA00022679"/>
    </source>
</evidence>
<dbReference type="KEGG" id="dbr:Deba_1034"/>
<feature type="domain" description="Radical SAM core" evidence="9">
    <location>
        <begin position="211"/>
        <end position="439"/>
    </location>
</feature>
<dbReference type="HOGENOM" id="CLU_021572_4_3_7"/>
<dbReference type="InterPro" id="IPR051198">
    <property type="entry name" value="BchE-like"/>
</dbReference>
<dbReference type="CDD" id="cd01335">
    <property type="entry name" value="Radical_SAM"/>
    <property type="match status" value="1"/>
</dbReference>
<dbReference type="SFLD" id="SFLDS00029">
    <property type="entry name" value="Radical_SAM"/>
    <property type="match status" value="1"/>
</dbReference>
<evidence type="ECO:0000259" key="9">
    <source>
        <dbReference type="PROSITE" id="PS51918"/>
    </source>
</evidence>
<keyword evidence="6" id="KW-0408">Iron</keyword>
<dbReference type="Gene3D" id="3.80.30.20">
    <property type="entry name" value="tm_1862 like domain"/>
    <property type="match status" value="1"/>
</dbReference>
<accession>E1QFR6</accession>
<dbReference type="eggNOG" id="COG1032">
    <property type="taxonomic scope" value="Bacteria"/>
</dbReference>
<feature type="domain" description="B12-binding" evidence="8">
    <location>
        <begin position="11"/>
        <end position="156"/>
    </location>
</feature>
<dbReference type="EMBL" id="CP002085">
    <property type="protein sequence ID" value="ADK84402.1"/>
    <property type="molecule type" value="Genomic_DNA"/>
</dbReference>
<dbReference type="AlphaFoldDB" id="E1QFR6"/>
<keyword evidence="3" id="KW-0808">Transferase</keyword>
<dbReference type="GO" id="GO:0005829">
    <property type="term" value="C:cytosol"/>
    <property type="evidence" value="ECO:0007669"/>
    <property type="project" value="TreeGrafter"/>
</dbReference>
<dbReference type="GO" id="GO:0051539">
    <property type="term" value="F:4 iron, 4 sulfur cluster binding"/>
    <property type="evidence" value="ECO:0007669"/>
    <property type="project" value="UniProtKB-KW"/>
</dbReference>
<evidence type="ECO:0000256" key="1">
    <source>
        <dbReference type="ARBA" id="ARBA00001966"/>
    </source>
</evidence>
<dbReference type="SFLD" id="SFLDG01082">
    <property type="entry name" value="B12-binding_domain_containing"/>
    <property type="match status" value="1"/>
</dbReference>
<evidence type="ECO:0000313" key="10">
    <source>
        <dbReference type="EMBL" id="ADK84402.1"/>
    </source>
</evidence>
<dbReference type="InterPro" id="IPR034466">
    <property type="entry name" value="Methyltransferase_Class_B"/>
</dbReference>
<dbReference type="PANTHER" id="PTHR43409">
    <property type="entry name" value="ANAEROBIC MAGNESIUM-PROTOPORPHYRIN IX MONOMETHYL ESTER CYCLASE-RELATED"/>
    <property type="match status" value="1"/>
</dbReference>